<dbReference type="OrthoDB" id="20403at2759"/>
<dbReference type="InterPro" id="IPR019324">
    <property type="entry name" value="MPP6"/>
</dbReference>
<dbReference type="Proteomes" id="UP001154078">
    <property type="component" value="Chromosome 5"/>
</dbReference>
<name>A0A9P0FHH1_BRAAE</name>
<dbReference type="Pfam" id="PF10175">
    <property type="entry name" value="MPP6"/>
    <property type="match status" value="1"/>
</dbReference>
<dbReference type="EMBL" id="OV121136">
    <property type="protein sequence ID" value="CAH0557033.1"/>
    <property type="molecule type" value="Genomic_DNA"/>
</dbReference>
<dbReference type="PANTHER" id="PTHR13582">
    <property type="entry name" value="M-PHASE PHOSPHOPROTEIN 6"/>
    <property type="match status" value="1"/>
</dbReference>
<dbReference type="AlphaFoldDB" id="A0A9P0FHH1"/>
<evidence type="ECO:0008006" key="3">
    <source>
        <dbReference type="Google" id="ProtNLM"/>
    </source>
</evidence>
<evidence type="ECO:0000313" key="2">
    <source>
        <dbReference type="Proteomes" id="UP001154078"/>
    </source>
</evidence>
<dbReference type="GO" id="GO:0000460">
    <property type="term" value="P:maturation of 5.8S rRNA"/>
    <property type="evidence" value="ECO:0007669"/>
    <property type="project" value="TreeGrafter"/>
</dbReference>
<reference evidence="1" key="1">
    <citation type="submission" date="2021-12" db="EMBL/GenBank/DDBJ databases">
        <authorList>
            <person name="King R."/>
        </authorList>
    </citation>
    <scope>NUCLEOTIDE SEQUENCE</scope>
</reference>
<sequence>MEDNSKVTLSKSILDMKFMKRTKERVLKEVDDAEGKAMYSNEITDEMKKAGNIVFVDTSLSNCKDLIDGRLSFGGMNPEVEKLMANDYAKRVEQIEKKKEKDVTDEEMAKGYSTVVNTISKKFQNKKNRKGFVKPSEEDQY</sequence>
<evidence type="ECO:0000313" key="1">
    <source>
        <dbReference type="EMBL" id="CAH0557033.1"/>
    </source>
</evidence>
<protein>
    <recommendedName>
        <fullName evidence="3">M-phase phosphoprotein 6</fullName>
    </recommendedName>
</protein>
<dbReference type="PANTHER" id="PTHR13582:SF0">
    <property type="entry name" value="M-PHASE PHOSPHOPROTEIN 6"/>
    <property type="match status" value="1"/>
</dbReference>
<gene>
    <name evidence="1" type="ORF">MELIAE_LOCUS7838</name>
</gene>
<keyword evidence="2" id="KW-1185">Reference proteome</keyword>
<organism evidence="1 2">
    <name type="scientific">Brassicogethes aeneus</name>
    <name type="common">Rape pollen beetle</name>
    <name type="synonym">Meligethes aeneus</name>
    <dbReference type="NCBI Taxonomy" id="1431903"/>
    <lineage>
        <taxon>Eukaryota</taxon>
        <taxon>Metazoa</taxon>
        <taxon>Ecdysozoa</taxon>
        <taxon>Arthropoda</taxon>
        <taxon>Hexapoda</taxon>
        <taxon>Insecta</taxon>
        <taxon>Pterygota</taxon>
        <taxon>Neoptera</taxon>
        <taxon>Endopterygota</taxon>
        <taxon>Coleoptera</taxon>
        <taxon>Polyphaga</taxon>
        <taxon>Cucujiformia</taxon>
        <taxon>Nitidulidae</taxon>
        <taxon>Meligethinae</taxon>
        <taxon>Brassicogethes</taxon>
    </lineage>
</organism>
<proteinExistence type="predicted"/>
<accession>A0A9P0FHH1</accession>